<keyword evidence="4 6" id="KW-0067">ATP-binding</keyword>
<dbReference type="PROSITE" id="PS00211">
    <property type="entry name" value="ABC_TRANSPORTER_1"/>
    <property type="match status" value="1"/>
</dbReference>
<evidence type="ECO:0000313" key="6">
    <source>
        <dbReference type="EMBL" id="HJB27929.1"/>
    </source>
</evidence>
<gene>
    <name evidence="6" type="ORF">IAA06_03950</name>
</gene>
<evidence type="ECO:0000259" key="5">
    <source>
        <dbReference type="PROSITE" id="PS50893"/>
    </source>
</evidence>
<protein>
    <submittedName>
        <fullName evidence="6">Lantibiotic protection ABC transporter ATP-binding protein</fullName>
    </submittedName>
</protein>
<evidence type="ECO:0000256" key="2">
    <source>
        <dbReference type="ARBA" id="ARBA00022448"/>
    </source>
</evidence>
<dbReference type="InterPro" id="IPR017871">
    <property type="entry name" value="ABC_transporter-like_CS"/>
</dbReference>
<keyword evidence="3" id="KW-0547">Nucleotide-binding</keyword>
<reference evidence="6" key="1">
    <citation type="journal article" date="2021" name="PeerJ">
        <title>Extensive microbial diversity within the chicken gut microbiome revealed by metagenomics and culture.</title>
        <authorList>
            <person name="Gilroy R."/>
            <person name="Ravi A."/>
            <person name="Getino M."/>
            <person name="Pursley I."/>
            <person name="Horton D.L."/>
            <person name="Alikhan N.F."/>
            <person name="Baker D."/>
            <person name="Gharbi K."/>
            <person name="Hall N."/>
            <person name="Watson M."/>
            <person name="Adriaenssens E.M."/>
            <person name="Foster-Nyarko E."/>
            <person name="Jarju S."/>
            <person name="Secka A."/>
            <person name="Antonio M."/>
            <person name="Oren A."/>
            <person name="Chaudhuri R.R."/>
            <person name="La Ragione R."/>
            <person name="Hildebrand F."/>
            <person name="Pallen M.J."/>
        </authorList>
    </citation>
    <scope>NUCLEOTIDE SEQUENCE</scope>
    <source>
        <strain evidence="6">ChiSjej1B19-5720</strain>
    </source>
</reference>
<dbReference type="InterPro" id="IPR022501">
    <property type="entry name" value="ABC_Gallidermin_ATP-bd"/>
</dbReference>
<dbReference type="PANTHER" id="PTHR43335">
    <property type="entry name" value="ABC TRANSPORTER, ATP-BINDING PROTEIN"/>
    <property type="match status" value="1"/>
</dbReference>
<dbReference type="InterPro" id="IPR003593">
    <property type="entry name" value="AAA+_ATPase"/>
</dbReference>
<feature type="domain" description="ABC transporter" evidence="5">
    <location>
        <begin position="5"/>
        <end position="228"/>
    </location>
</feature>
<dbReference type="NCBIfam" id="TIGR03740">
    <property type="entry name" value="galliderm_ABC"/>
    <property type="match status" value="1"/>
</dbReference>
<comment type="caution">
    <text evidence="6">The sequence shown here is derived from an EMBL/GenBank/DDBJ whole genome shotgun (WGS) entry which is preliminary data.</text>
</comment>
<keyword evidence="2" id="KW-0813">Transport</keyword>
<dbReference type="GO" id="GO:0016887">
    <property type="term" value="F:ATP hydrolysis activity"/>
    <property type="evidence" value="ECO:0007669"/>
    <property type="project" value="InterPro"/>
</dbReference>
<sequence length="231" mass="25645">MENIVEMKNLSKTLKKQQVLKDITMRVPQNCVYGLLGPNGAGKSTLLKMLAGMLKKDEGEIRFRGHEFERKDLREIGSLIETPPIYENLTARENMEVRALMLGVPMEEIQGTLETAGISDTGRKKAGVFSLGMKQRLGIALALLGKPRVLILDEPTNGLDPIGILELREQIRSFPEQGITVIVSSHLLSEISQMADYIGILADGRLQYEGWLDGAEDLENLFLEIVKGGKR</sequence>
<accession>A0A9D2RVX5</accession>
<dbReference type="Pfam" id="PF00005">
    <property type="entry name" value="ABC_tran"/>
    <property type="match status" value="1"/>
</dbReference>
<organism evidence="6 7">
    <name type="scientific">Candidatus Blautia faecavium</name>
    <dbReference type="NCBI Taxonomy" id="2838487"/>
    <lineage>
        <taxon>Bacteria</taxon>
        <taxon>Bacillati</taxon>
        <taxon>Bacillota</taxon>
        <taxon>Clostridia</taxon>
        <taxon>Lachnospirales</taxon>
        <taxon>Lachnospiraceae</taxon>
        <taxon>Blautia</taxon>
    </lineage>
</organism>
<dbReference type="SMART" id="SM00382">
    <property type="entry name" value="AAA"/>
    <property type="match status" value="1"/>
</dbReference>
<evidence type="ECO:0000256" key="3">
    <source>
        <dbReference type="ARBA" id="ARBA00022741"/>
    </source>
</evidence>
<dbReference type="Gene3D" id="3.40.50.300">
    <property type="entry name" value="P-loop containing nucleotide triphosphate hydrolases"/>
    <property type="match status" value="1"/>
</dbReference>
<evidence type="ECO:0000256" key="1">
    <source>
        <dbReference type="ARBA" id="ARBA00005417"/>
    </source>
</evidence>
<dbReference type="InterPro" id="IPR027417">
    <property type="entry name" value="P-loop_NTPase"/>
</dbReference>
<dbReference type="PROSITE" id="PS50893">
    <property type="entry name" value="ABC_TRANSPORTER_2"/>
    <property type="match status" value="1"/>
</dbReference>
<evidence type="ECO:0000313" key="7">
    <source>
        <dbReference type="Proteomes" id="UP000823842"/>
    </source>
</evidence>
<dbReference type="PANTHER" id="PTHR43335:SF4">
    <property type="entry name" value="ABC TRANSPORTER, ATP-BINDING PROTEIN"/>
    <property type="match status" value="1"/>
</dbReference>
<dbReference type="Proteomes" id="UP000823842">
    <property type="component" value="Unassembled WGS sequence"/>
</dbReference>
<reference evidence="6" key="2">
    <citation type="submission" date="2021-04" db="EMBL/GenBank/DDBJ databases">
        <authorList>
            <person name="Gilroy R."/>
        </authorList>
    </citation>
    <scope>NUCLEOTIDE SEQUENCE</scope>
    <source>
        <strain evidence="6">ChiSjej1B19-5720</strain>
    </source>
</reference>
<dbReference type="AlphaFoldDB" id="A0A9D2RVX5"/>
<name>A0A9D2RVX5_9FIRM</name>
<comment type="similarity">
    <text evidence="1">Belongs to the ABC transporter superfamily.</text>
</comment>
<dbReference type="InterPro" id="IPR003439">
    <property type="entry name" value="ABC_transporter-like_ATP-bd"/>
</dbReference>
<dbReference type="GO" id="GO:0005524">
    <property type="term" value="F:ATP binding"/>
    <property type="evidence" value="ECO:0007669"/>
    <property type="project" value="UniProtKB-KW"/>
</dbReference>
<evidence type="ECO:0000256" key="4">
    <source>
        <dbReference type="ARBA" id="ARBA00022840"/>
    </source>
</evidence>
<dbReference type="EMBL" id="DWYZ01000081">
    <property type="protein sequence ID" value="HJB27929.1"/>
    <property type="molecule type" value="Genomic_DNA"/>
</dbReference>
<proteinExistence type="inferred from homology"/>
<dbReference type="SUPFAM" id="SSF52540">
    <property type="entry name" value="P-loop containing nucleoside triphosphate hydrolases"/>
    <property type="match status" value="1"/>
</dbReference>